<dbReference type="InterPro" id="IPR036661">
    <property type="entry name" value="Luciferase-like_sf"/>
</dbReference>
<dbReference type="Pfam" id="PF00296">
    <property type="entry name" value="Bac_luciferase"/>
    <property type="match status" value="1"/>
</dbReference>
<dbReference type="InterPro" id="IPR050564">
    <property type="entry name" value="F420-G6PD/mer"/>
</dbReference>
<dbReference type="SUPFAM" id="SSF51679">
    <property type="entry name" value="Bacterial luciferase-like"/>
    <property type="match status" value="1"/>
</dbReference>
<accession>D5UP58</accession>
<keyword evidence="1" id="KW-0560">Oxidoreductase</keyword>
<dbReference type="AlphaFoldDB" id="D5UP58"/>
<gene>
    <name evidence="3" type="ordered locus">Tpau_4198</name>
</gene>
<evidence type="ECO:0000259" key="2">
    <source>
        <dbReference type="Pfam" id="PF00296"/>
    </source>
</evidence>
<sequence length="302" mass="33423">MRFGVVILPQFPWPEARRRWRKAEELGFDHAWTYDHLSWRSLADQPWGATIPTLTAAALVTDSIRLGTFVTSPNFRHPVPFAKDLGTVDEISGGRLVLGIGSGGTGFDSYVLGQDELTPRRRHDRFVEFTRGLDALLRYECEPGGISFDGEFFRAVDARMVGDPAQRPRMPFVLATNGPKGLRLVAELGQGWVTTGPDGAEGDAWWTRVAELSSRLDDALTGAGRDPRGVERHLAIDFSGTYSLSSPDAADDAVGRATELGFTDVIVHWPRPEDPYLGTEDALDAFASRHLTRRKRLASRTF</sequence>
<dbReference type="PANTHER" id="PTHR43244:SF1">
    <property type="entry name" value="5,10-METHYLENETETRAHYDROMETHANOPTERIN REDUCTASE"/>
    <property type="match status" value="1"/>
</dbReference>
<dbReference type="Gene3D" id="3.20.20.30">
    <property type="entry name" value="Luciferase-like domain"/>
    <property type="match status" value="1"/>
</dbReference>
<dbReference type="PANTHER" id="PTHR43244">
    <property type="match status" value="1"/>
</dbReference>
<dbReference type="GO" id="GO:0016705">
    <property type="term" value="F:oxidoreductase activity, acting on paired donors, with incorporation or reduction of molecular oxygen"/>
    <property type="evidence" value="ECO:0007669"/>
    <property type="project" value="InterPro"/>
</dbReference>
<dbReference type="InterPro" id="IPR011251">
    <property type="entry name" value="Luciferase-like_dom"/>
</dbReference>
<feature type="domain" description="Luciferase-like" evidence="2">
    <location>
        <begin position="1"/>
        <end position="235"/>
    </location>
</feature>
<keyword evidence="4" id="KW-1185">Reference proteome</keyword>
<reference evidence="3 4" key="2">
    <citation type="journal article" date="2011" name="Stand. Genomic Sci.">
        <title>Complete genome sequence of Tsukamurella paurometabola type strain (no. 33).</title>
        <authorList>
            <person name="Munk A.C."/>
            <person name="Lapidus A."/>
            <person name="Lucas S."/>
            <person name="Nolan M."/>
            <person name="Tice H."/>
            <person name="Cheng J.F."/>
            <person name="Del Rio T.G."/>
            <person name="Goodwin L."/>
            <person name="Pitluck S."/>
            <person name="Liolios K."/>
            <person name="Huntemann M."/>
            <person name="Ivanova N."/>
            <person name="Mavromatis K."/>
            <person name="Mikhailova N."/>
            <person name="Pati A."/>
            <person name="Chen A."/>
            <person name="Palaniappan K."/>
            <person name="Tapia R."/>
            <person name="Han C."/>
            <person name="Land M."/>
            <person name="Hauser L."/>
            <person name="Chang Y.J."/>
            <person name="Jeffries C.D."/>
            <person name="Brettin T."/>
            <person name="Yasawong M."/>
            <person name="Brambilla E.M."/>
            <person name="Rohde M."/>
            <person name="Sikorski J."/>
            <person name="Goker M."/>
            <person name="Detter J.C."/>
            <person name="Woyke T."/>
            <person name="Bristow J."/>
            <person name="Eisen J.A."/>
            <person name="Markowitz V."/>
            <person name="Hugenholtz P."/>
            <person name="Kyrpides N.C."/>
            <person name="Klenk H.P."/>
        </authorList>
    </citation>
    <scope>NUCLEOTIDE SEQUENCE [LARGE SCALE GENOMIC DNA]</scope>
    <source>
        <strain evidence="4">ATCC 8368 / DSM 20162 / CCUG 35730 / CIP 100753 / JCM 10117 / KCTC 9821 / NBRC 16120 / NCIMB 702349 / NCTC 13040</strain>
    </source>
</reference>
<proteinExistence type="predicted"/>
<dbReference type="EMBL" id="CP001966">
    <property type="protein sequence ID" value="ADG80767.1"/>
    <property type="molecule type" value="Genomic_DNA"/>
</dbReference>
<reference evidence="4" key="1">
    <citation type="submission" date="2010-03" db="EMBL/GenBank/DDBJ databases">
        <title>The complete chromosome of Tsukamurella paurometabola DSM 20162.</title>
        <authorList>
            <consortium name="US DOE Joint Genome Institute (JGI-PGF)"/>
            <person name="Lucas S."/>
            <person name="Copeland A."/>
            <person name="Lapidus A."/>
            <person name="Glavina del Rio T."/>
            <person name="Dalin E."/>
            <person name="Tice H."/>
            <person name="Bruce D."/>
            <person name="Goodwin L."/>
            <person name="Pitluck S."/>
            <person name="Kyrpides N."/>
            <person name="Mavromatis K."/>
            <person name="Ivanova N."/>
            <person name="Mikhailova N."/>
            <person name="Munk A.C."/>
            <person name="Brettin T."/>
            <person name="Detter J.C."/>
            <person name="Tapia R."/>
            <person name="Han C."/>
            <person name="Larimer F."/>
            <person name="Land M."/>
            <person name="Hauser L."/>
            <person name="Markowitz V."/>
            <person name="Cheng J.-F."/>
            <person name="Hugenholtz P."/>
            <person name="Woyke T."/>
            <person name="Wu D."/>
            <person name="Jando M."/>
            <person name="Brambilla E."/>
            <person name="Klenk H.-P."/>
            <person name="Eisen J.A."/>
        </authorList>
    </citation>
    <scope>NUCLEOTIDE SEQUENCE [LARGE SCALE GENOMIC DNA]</scope>
    <source>
        <strain evidence="4">ATCC 8368 / DSM 20162 / CCUG 35730 / CIP 100753 / JCM 10117 / KCTC 9821 / NBRC 16120 / NCIMB 702349 / NCTC 13040</strain>
    </source>
</reference>
<name>D5UP58_TSUPD</name>
<organism evidence="3 4">
    <name type="scientific">Tsukamurella paurometabola (strain ATCC 8368 / DSM 20162 / CCUG 35730 / CIP 100753 / JCM 10117 / KCTC 9821 / NBRC 16120 / NCIMB 702349 / NCTC 13040)</name>
    <name type="common">Corynebacterium paurometabolum</name>
    <dbReference type="NCBI Taxonomy" id="521096"/>
    <lineage>
        <taxon>Bacteria</taxon>
        <taxon>Bacillati</taxon>
        <taxon>Actinomycetota</taxon>
        <taxon>Actinomycetes</taxon>
        <taxon>Mycobacteriales</taxon>
        <taxon>Tsukamurellaceae</taxon>
        <taxon>Tsukamurella</taxon>
    </lineage>
</organism>
<dbReference type="KEGG" id="tpr:Tpau_4198"/>
<dbReference type="HOGENOM" id="CLU_027853_6_1_11"/>
<evidence type="ECO:0000313" key="4">
    <source>
        <dbReference type="Proteomes" id="UP000001213"/>
    </source>
</evidence>
<evidence type="ECO:0000256" key="1">
    <source>
        <dbReference type="ARBA" id="ARBA00023002"/>
    </source>
</evidence>
<dbReference type="STRING" id="521096.Tpau_4198"/>
<protein>
    <submittedName>
        <fullName evidence="3">Luciferase-like, subgroup</fullName>
    </submittedName>
</protein>
<evidence type="ECO:0000313" key="3">
    <source>
        <dbReference type="EMBL" id="ADG80767.1"/>
    </source>
</evidence>
<dbReference type="eggNOG" id="COG2141">
    <property type="taxonomic scope" value="Bacteria"/>
</dbReference>
<dbReference type="RefSeq" id="WP_013128756.1">
    <property type="nucleotide sequence ID" value="NC_014158.1"/>
</dbReference>
<dbReference type="Proteomes" id="UP000001213">
    <property type="component" value="Chromosome"/>
</dbReference>